<dbReference type="PANTHER" id="PTHR42855:SF1">
    <property type="entry name" value="ABC TRANSPORTER DOMAIN-CONTAINING PROTEIN"/>
    <property type="match status" value="1"/>
</dbReference>
<dbReference type="RefSeq" id="WP_084052648.1">
    <property type="nucleotide sequence ID" value="NZ_FWWT01000013.1"/>
</dbReference>
<dbReference type="FunFam" id="3.40.50.300:FF:000011">
    <property type="entry name" value="Putative ABC transporter ATP-binding component"/>
    <property type="match status" value="1"/>
</dbReference>
<dbReference type="SUPFAM" id="SSF52540">
    <property type="entry name" value="P-loop containing nucleoside triphosphate hydrolases"/>
    <property type="match status" value="2"/>
</dbReference>
<evidence type="ECO:0000313" key="15">
    <source>
        <dbReference type="Proteomes" id="UP000192731"/>
    </source>
</evidence>
<dbReference type="InterPro" id="IPR017871">
    <property type="entry name" value="ABC_transporter-like_CS"/>
</dbReference>
<keyword evidence="7" id="KW-0378">Hydrolase</keyword>
<dbReference type="Gene3D" id="1.10.287.380">
    <property type="entry name" value="Valyl-tRNA synthetase, C-terminal domain"/>
    <property type="match status" value="1"/>
</dbReference>
<dbReference type="InterPro" id="IPR003593">
    <property type="entry name" value="AAA+_ATPase"/>
</dbReference>
<organism evidence="14 15">
    <name type="scientific">Desulfonispora thiosulfatigenes DSM 11270</name>
    <dbReference type="NCBI Taxonomy" id="656914"/>
    <lineage>
        <taxon>Bacteria</taxon>
        <taxon>Bacillati</taxon>
        <taxon>Bacillota</taxon>
        <taxon>Clostridia</taxon>
        <taxon>Eubacteriales</taxon>
        <taxon>Peptococcaceae</taxon>
        <taxon>Desulfonispora</taxon>
    </lineage>
</organism>
<dbReference type="FunFam" id="3.40.50.300:FF:000183">
    <property type="entry name" value="ABC transporter ATP-binding protein yjjK"/>
    <property type="match status" value="1"/>
</dbReference>
<protein>
    <submittedName>
        <fullName evidence="14">ATP-binding cassette, subfamily F, uup</fullName>
    </submittedName>
</protein>
<dbReference type="AlphaFoldDB" id="A0A1W1V1M2"/>
<dbReference type="PROSITE" id="PS50893">
    <property type="entry name" value="ABC_TRANSPORTER_2"/>
    <property type="match status" value="2"/>
</dbReference>
<keyword evidence="3" id="KW-0820">tRNA-binding</keyword>
<feature type="domain" description="ABC transporter" evidence="13">
    <location>
        <begin position="4"/>
        <end position="255"/>
    </location>
</feature>
<dbReference type="PANTHER" id="PTHR42855">
    <property type="entry name" value="ABC TRANSPORTER ATP-BINDING SUBUNIT"/>
    <property type="match status" value="1"/>
</dbReference>
<keyword evidence="8 14" id="KW-0067">ATP-binding</keyword>
<dbReference type="STRING" id="656914.SAMN00017405_1258"/>
<comment type="similarity">
    <text evidence="1">Belongs to the ABC transporter superfamily. ABCF family. Translational throttle EttA subfamily.</text>
</comment>
<keyword evidence="12" id="KW-0175">Coiled coil</keyword>
<dbReference type="GO" id="GO:0019843">
    <property type="term" value="F:rRNA binding"/>
    <property type="evidence" value="ECO:0007669"/>
    <property type="project" value="UniProtKB-KW"/>
</dbReference>
<evidence type="ECO:0000256" key="5">
    <source>
        <dbReference type="ARBA" id="ARBA00022737"/>
    </source>
</evidence>
<evidence type="ECO:0000256" key="7">
    <source>
        <dbReference type="ARBA" id="ARBA00022801"/>
    </source>
</evidence>
<dbReference type="Proteomes" id="UP000192731">
    <property type="component" value="Unassembled WGS sequence"/>
</dbReference>
<evidence type="ECO:0000256" key="12">
    <source>
        <dbReference type="SAM" id="Coils"/>
    </source>
</evidence>
<keyword evidence="15" id="KW-1185">Reference proteome</keyword>
<feature type="domain" description="ABC transporter" evidence="13">
    <location>
        <begin position="319"/>
        <end position="539"/>
    </location>
</feature>
<proteinExistence type="inferred from homology"/>
<evidence type="ECO:0000259" key="13">
    <source>
        <dbReference type="PROSITE" id="PS50893"/>
    </source>
</evidence>
<dbReference type="SUPFAM" id="SSF46966">
    <property type="entry name" value="Spectrin repeat"/>
    <property type="match status" value="1"/>
</dbReference>
<dbReference type="InterPro" id="IPR037118">
    <property type="entry name" value="Val-tRNA_synth_C_sf"/>
</dbReference>
<evidence type="ECO:0000256" key="6">
    <source>
        <dbReference type="ARBA" id="ARBA00022741"/>
    </source>
</evidence>
<dbReference type="Pfam" id="PF00005">
    <property type="entry name" value="ABC_tran"/>
    <property type="match status" value="2"/>
</dbReference>
<dbReference type="InterPro" id="IPR027417">
    <property type="entry name" value="P-loop_NTPase"/>
</dbReference>
<dbReference type="OrthoDB" id="1624247at2"/>
<evidence type="ECO:0000256" key="8">
    <source>
        <dbReference type="ARBA" id="ARBA00022840"/>
    </source>
</evidence>
<dbReference type="PROSITE" id="PS00211">
    <property type="entry name" value="ABC_TRANSPORTER_1"/>
    <property type="match status" value="1"/>
</dbReference>
<reference evidence="14 15" key="1">
    <citation type="submission" date="2017-04" db="EMBL/GenBank/DDBJ databases">
        <authorList>
            <person name="Afonso C.L."/>
            <person name="Miller P.J."/>
            <person name="Scott M.A."/>
            <person name="Spackman E."/>
            <person name="Goraichik I."/>
            <person name="Dimitrov K.M."/>
            <person name="Suarez D.L."/>
            <person name="Swayne D.E."/>
        </authorList>
    </citation>
    <scope>NUCLEOTIDE SEQUENCE [LARGE SCALE GENOMIC DNA]</scope>
    <source>
        <strain evidence="14 15">DSM 11270</strain>
    </source>
</reference>
<keyword evidence="9" id="KW-0810">Translation regulation</keyword>
<dbReference type="InterPro" id="IPR032524">
    <property type="entry name" value="ABC_tran_C"/>
</dbReference>
<dbReference type="Pfam" id="PF12848">
    <property type="entry name" value="ABC_tran_Xtn"/>
    <property type="match status" value="1"/>
</dbReference>
<keyword evidence="5" id="KW-0677">Repeat</keyword>
<dbReference type="Gene3D" id="3.40.50.300">
    <property type="entry name" value="P-loop containing nucleotide triphosphate hydrolases"/>
    <property type="match status" value="2"/>
</dbReference>
<name>A0A1W1V1M2_DESTI</name>
<accession>A0A1W1V1M2</accession>
<dbReference type="InterPro" id="IPR003439">
    <property type="entry name" value="ABC_transporter-like_ATP-bd"/>
</dbReference>
<evidence type="ECO:0000256" key="4">
    <source>
        <dbReference type="ARBA" id="ARBA00022730"/>
    </source>
</evidence>
<dbReference type="InterPro" id="IPR051309">
    <property type="entry name" value="ABCF_ATPase"/>
</dbReference>
<dbReference type="GO" id="GO:0003677">
    <property type="term" value="F:DNA binding"/>
    <property type="evidence" value="ECO:0007669"/>
    <property type="project" value="InterPro"/>
</dbReference>
<keyword evidence="11" id="KW-0648">Protein biosynthesis</keyword>
<evidence type="ECO:0000256" key="1">
    <source>
        <dbReference type="ARBA" id="ARBA00005868"/>
    </source>
</evidence>
<dbReference type="SMART" id="SM00382">
    <property type="entry name" value="AAA"/>
    <property type="match status" value="2"/>
</dbReference>
<dbReference type="GO" id="GO:0000049">
    <property type="term" value="F:tRNA binding"/>
    <property type="evidence" value="ECO:0007669"/>
    <property type="project" value="UniProtKB-KW"/>
</dbReference>
<dbReference type="CDD" id="cd03221">
    <property type="entry name" value="ABCF_EF-3"/>
    <property type="match status" value="2"/>
</dbReference>
<dbReference type="GO" id="GO:0005524">
    <property type="term" value="F:ATP binding"/>
    <property type="evidence" value="ECO:0007669"/>
    <property type="project" value="UniProtKB-KW"/>
</dbReference>
<keyword evidence="4" id="KW-0699">rRNA-binding</keyword>
<evidence type="ECO:0000256" key="11">
    <source>
        <dbReference type="ARBA" id="ARBA00022917"/>
    </source>
</evidence>
<dbReference type="GO" id="GO:0016887">
    <property type="term" value="F:ATP hydrolysis activity"/>
    <property type="evidence" value="ECO:0007669"/>
    <property type="project" value="InterPro"/>
</dbReference>
<dbReference type="Pfam" id="PF16326">
    <property type="entry name" value="ABC_tran_CTD"/>
    <property type="match status" value="1"/>
</dbReference>
<sequence length="643" mass="73775">MSLLMMEGIEKSFGDRNILDNITFGIDEGEKIGLLGINGTGKTTLLKIIAGTESIDKGNIIKKSDLRLEFMSQNPDFDDEATILEQVFKGNSPLMKVLRDYEETMNKVNNNPSDTKLQQKLLSLSQKMDDLKAWQIESEAKTVLTKLGVTDFEKKVGILSGGQRKRIALASALISPCDLLILDEPTNHLDNQTIDWLEEYLKGYKGALIMVTHDRYFLDRVINNIVEIDKGKVYKYTGNYSYFLEKKVERQQSAESSELKRQNIFRNELAWIKRGVRARGTKQKARIDRFEDLKDSKLDLHKDKLEIKAVASRLGKKVIELENISKKFNDQNVIDDFSYIFTGDSRVGIIGPNGIGKSTLLNIIAERITADSGILEIGQTVKLGCFFQENYEIKEDLRVIEYIKEVAEFLPDGEGNLISASQMLEKFLFPPEKQWTSIARLSGGEKRRLYLLRVLMQAPNVLLLDEPTNDLDIETLTILENYLDEFPGVVIAVSHDRYFLDKVAENIFAYQEGGIIKTFVGNYSEYLEYKSINEISEEKIIIKEKKDPLLKTKEPVLKLTYKEQKEFEQIEDIITQMEEELEKVSEEINIAGSNYVLLEELTNKQQELEKELEEKMDRWAYLTQLAEEIEENKKISKNVKEES</sequence>
<dbReference type="InterPro" id="IPR032781">
    <property type="entry name" value="ABC_tran_Xtn"/>
</dbReference>
<dbReference type="EMBL" id="FWWT01000013">
    <property type="protein sequence ID" value="SMB87222.1"/>
    <property type="molecule type" value="Genomic_DNA"/>
</dbReference>
<keyword evidence="6" id="KW-0547">Nucleotide-binding</keyword>
<dbReference type="GO" id="GO:0006417">
    <property type="term" value="P:regulation of translation"/>
    <property type="evidence" value="ECO:0007669"/>
    <property type="project" value="UniProtKB-KW"/>
</dbReference>
<evidence type="ECO:0000256" key="2">
    <source>
        <dbReference type="ARBA" id="ARBA00022490"/>
    </source>
</evidence>
<evidence type="ECO:0000256" key="3">
    <source>
        <dbReference type="ARBA" id="ARBA00022555"/>
    </source>
</evidence>
<dbReference type="GO" id="GO:0006412">
    <property type="term" value="P:translation"/>
    <property type="evidence" value="ECO:0007669"/>
    <property type="project" value="UniProtKB-KW"/>
</dbReference>
<keyword evidence="2" id="KW-0963">Cytoplasm</keyword>
<keyword evidence="10" id="KW-0694">RNA-binding</keyword>
<gene>
    <name evidence="14" type="ORF">SAMN00017405_1258</name>
</gene>
<evidence type="ECO:0000313" key="14">
    <source>
        <dbReference type="EMBL" id="SMB87222.1"/>
    </source>
</evidence>
<evidence type="ECO:0000256" key="9">
    <source>
        <dbReference type="ARBA" id="ARBA00022845"/>
    </source>
</evidence>
<evidence type="ECO:0000256" key="10">
    <source>
        <dbReference type="ARBA" id="ARBA00022884"/>
    </source>
</evidence>
<feature type="coiled-coil region" evidence="12">
    <location>
        <begin position="567"/>
        <end position="642"/>
    </location>
</feature>